<dbReference type="InterPro" id="IPR013083">
    <property type="entry name" value="Znf_RING/FYVE/PHD"/>
</dbReference>
<dbReference type="CDD" id="cd22584">
    <property type="entry name" value="Rcat_RBR_unk"/>
    <property type="match status" value="1"/>
</dbReference>
<evidence type="ECO:0000313" key="15">
    <source>
        <dbReference type="WBParaSite" id="PgR091_g039_t02"/>
    </source>
</evidence>
<evidence type="ECO:0000256" key="9">
    <source>
        <dbReference type="PROSITE-ProRule" id="PRU00175"/>
    </source>
</evidence>
<keyword evidence="6 9" id="KW-0863">Zinc-finger</keyword>
<reference evidence="14 15" key="1">
    <citation type="submission" date="2022-11" db="UniProtKB">
        <authorList>
            <consortium name="WormBaseParasite"/>
        </authorList>
    </citation>
    <scope>IDENTIFICATION</scope>
</reference>
<dbReference type="AlphaFoldDB" id="A0A915C5S9"/>
<dbReference type="Gene3D" id="3.30.40.10">
    <property type="entry name" value="Zinc/RING finger domain, C3HC4 (zinc finger)"/>
    <property type="match status" value="1"/>
</dbReference>
<dbReference type="PANTHER" id="PTHR11685">
    <property type="entry name" value="RBR FAMILY RING FINGER AND IBR DOMAIN-CONTAINING"/>
    <property type="match status" value="1"/>
</dbReference>
<dbReference type="Proteomes" id="UP000887569">
    <property type="component" value="Unplaced"/>
</dbReference>
<evidence type="ECO:0000256" key="10">
    <source>
        <dbReference type="SAM" id="MobiDB-lite"/>
    </source>
</evidence>
<evidence type="ECO:0000256" key="7">
    <source>
        <dbReference type="ARBA" id="ARBA00022786"/>
    </source>
</evidence>
<evidence type="ECO:0000256" key="1">
    <source>
        <dbReference type="ARBA" id="ARBA00001798"/>
    </source>
</evidence>
<name>A0A915C5S9_PARUN</name>
<feature type="compositionally biased region" description="Basic and acidic residues" evidence="10">
    <location>
        <begin position="253"/>
        <end position="263"/>
    </location>
</feature>
<evidence type="ECO:0000256" key="2">
    <source>
        <dbReference type="ARBA" id="ARBA00012251"/>
    </source>
</evidence>
<keyword evidence="5" id="KW-0677">Repeat</keyword>
<evidence type="ECO:0000256" key="3">
    <source>
        <dbReference type="ARBA" id="ARBA00022679"/>
    </source>
</evidence>
<organism evidence="13 15">
    <name type="scientific">Parascaris univalens</name>
    <name type="common">Nematode worm</name>
    <dbReference type="NCBI Taxonomy" id="6257"/>
    <lineage>
        <taxon>Eukaryota</taxon>
        <taxon>Metazoa</taxon>
        <taxon>Ecdysozoa</taxon>
        <taxon>Nematoda</taxon>
        <taxon>Chromadorea</taxon>
        <taxon>Rhabditida</taxon>
        <taxon>Spirurina</taxon>
        <taxon>Ascaridomorpha</taxon>
        <taxon>Ascaridoidea</taxon>
        <taxon>Ascarididae</taxon>
        <taxon>Parascaris</taxon>
    </lineage>
</organism>
<dbReference type="WBParaSite" id="PgR091_g039_t02">
    <property type="protein sequence ID" value="PgR091_g039_t02"/>
    <property type="gene ID" value="PgR091_g039"/>
</dbReference>
<dbReference type="Gene3D" id="1.20.120.1750">
    <property type="match status" value="1"/>
</dbReference>
<keyword evidence="4" id="KW-0479">Metal-binding</keyword>
<dbReference type="InterPro" id="IPR002867">
    <property type="entry name" value="IBR_dom"/>
</dbReference>
<dbReference type="InterPro" id="IPR044066">
    <property type="entry name" value="TRIAD_supradom"/>
</dbReference>
<dbReference type="SUPFAM" id="SSF57850">
    <property type="entry name" value="RING/U-box"/>
    <property type="match status" value="3"/>
</dbReference>
<keyword evidence="7" id="KW-0833">Ubl conjugation pathway</keyword>
<keyword evidence="3" id="KW-0808">Transferase</keyword>
<evidence type="ECO:0000259" key="12">
    <source>
        <dbReference type="PROSITE" id="PS51873"/>
    </source>
</evidence>
<dbReference type="SMART" id="SM00647">
    <property type="entry name" value="IBR"/>
    <property type="match status" value="2"/>
</dbReference>
<accession>A0A915C5S9</accession>
<dbReference type="InterPro" id="IPR031127">
    <property type="entry name" value="E3_UB_ligase_RBR"/>
</dbReference>
<feature type="compositionally biased region" description="Basic residues" evidence="10">
    <location>
        <begin position="264"/>
        <end position="276"/>
    </location>
</feature>
<sequence>MPQYSDDQIPSARLDRRKDLKIYRNKKQLKGPALISKYVWFEDSHSSYHKFIDNDGSLKKHGSLLPYPSLIAANKILFEGFDVPFSVNKRRRWNTMNELSKCLYSLQDPSIGLRVSLLRVEAELQIVRAYDRPEWQFDYTSSCIRLIEFLGFNGDHQLYINRRNATFEDVYRHTWLPSHSWEVRPKKERYKRRRRRQPEILHVQTDEERDHDRDVAFNDRKAHIIIKEQSCVTSARRVNMDEKRNGRRAASLEAKERQYQRKGTEKRKRKKKKGKHPREQKIGKKAAMSIMLCGADSMTEPVEFIHTGGLVCEVRSPILASIAELVTVRQPHMRRRRKNKPKGYISEEYARWLHSCCAYYSADEQDTGSAGSASNIEFVDENTAIPTLDSLLISLGECETFALGVKQLFPHCRPIEGISPSSFFCEVDQSQPLPLACAPDLQEFVGVLILQDIQIAYQENAKFIRCIRNERSFSADGSNESDACFVTNSSSSKITSATLGCFMPTECVAISSCYEREQSSSMALSYAIQRCKSRLTRQKEDNEVAAAILPSCSRRGYCAICYDEGGDGFALDCGHYFCRECWAHYAYLKIRNGQAPVMCIEYKCDEFLSPEHLLLILPIAVRDQYERLLRNNQLIRSEWIFCARCTRVVHVDSANEGTVAVVCKCGAAMCTRCGERVHMPLSCADGRFYLDAVETNGRNFHVASEEHSVMVKQCPACRLFCERIDGCNHMECLCGADFCYVCGKPFFGDRSNHNECSTDVTLRVDLFDVPKVAFNKLSLAMFEECVRLRQAREGHQLHTLRKHLMRILHHDYDEVYRILQVYCAACESLELGMLGSHLLRRQMRHVEDNNSLMMAAMVSSSISGLLLRLRFLLRDLLRKSQVTSMKRTALIGLRLRIELCLREYLLEASKGVKVPVLTAA</sequence>
<dbReference type="GO" id="GO:0016567">
    <property type="term" value="P:protein ubiquitination"/>
    <property type="evidence" value="ECO:0007669"/>
    <property type="project" value="InterPro"/>
</dbReference>
<keyword evidence="8" id="KW-0862">Zinc</keyword>
<proteinExistence type="predicted"/>
<evidence type="ECO:0000313" key="14">
    <source>
        <dbReference type="WBParaSite" id="PgR091_g039_t01"/>
    </source>
</evidence>
<dbReference type="PROSITE" id="PS51873">
    <property type="entry name" value="TRIAD"/>
    <property type="match status" value="1"/>
</dbReference>
<evidence type="ECO:0000313" key="13">
    <source>
        <dbReference type="Proteomes" id="UP000887569"/>
    </source>
</evidence>
<protein>
    <recommendedName>
        <fullName evidence="2">RBR-type E3 ubiquitin transferase</fullName>
        <ecNumber evidence="2">2.3.2.31</ecNumber>
    </recommendedName>
</protein>
<dbReference type="WBParaSite" id="PgR091_g039_t01">
    <property type="protein sequence ID" value="PgR091_g039_t01"/>
    <property type="gene ID" value="PgR091_g039"/>
</dbReference>
<feature type="region of interest" description="Disordered" evidence="10">
    <location>
        <begin position="236"/>
        <end position="282"/>
    </location>
</feature>
<dbReference type="GO" id="GO:0061630">
    <property type="term" value="F:ubiquitin protein ligase activity"/>
    <property type="evidence" value="ECO:0007669"/>
    <property type="project" value="UniProtKB-EC"/>
</dbReference>
<comment type="catalytic activity">
    <reaction evidence="1">
        <text>[E2 ubiquitin-conjugating enzyme]-S-ubiquitinyl-L-cysteine + [acceptor protein]-L-lysine = [E2 ubiquitin-conjugating enzyme]-L-cysteine + [acceptor protein]-N(6)-ubiquitinyl-L-lysine.</text>
        <dbReference type="EC" id="2.3.2.31"/>
    </reaction>
</comment>
<evidence type="ECO:0000256" key="4">
    <source>
        <dbReference type="ARBA" id="ARBA00022723"/>
    </source>
</evidence>
<evidence type="ECO:0000256" key="5">
    <source>
        <dbReference type="ARBA" id="ARBA00022737"/>
    </source>
</evidence>
<feature type="domain" description="RING-type" evidence="11">
    <location>
        <begin position="558"/>
        <end position="599"/>
    </location>
</feature>
<evidence type="ECO:0000259" key="11">
    <source>
        <dbReference type="PROSITE" id="PS50089"/>
    </source>
</evidence>
<dbReference type="Pfam" id="PF26200">
    <property type="entry name" value="Rcat_RNF216"/>
    <property type="match status" value="1"/>
</dbReference>
<keyword evidence="13" id="KW-1185">Reference proteome</keyword>
<dbReference type="Pfam" id="PF01485">
    <property type="entry name" value="IBR"/>
    <property type="match status" value="1"/>
</dbReference>
<evidence type="ECO:0000256" key="6">
    <source>
        <dbReference type="ARBA" id="ARBA00022771"/>
    </source>
</evidence>
<dbReference type="EC" id="2.3.2.31" evidence="2"/>
<dbReference type="PROSITE" id="PS50089">
    <property type="entry name" value="ZF_RING_2"/>
    <property type="match status" value="1"/>
</dbReference>
<feature type="domain" description="RING-type" evidence="12">
    <location>
        <begin position="554"/>
        <end position="760"/>
    </location>
</feature>
<dbReference type="GO" id="GO:0008270">
    <property type="term" value="F:zinc ion binding"/>
    <property type="evidence" value="ECO:0007669"/>
    <property type="project" value="UniProtKB-KW"/>
</dbReference>
<dbReference type="InterPro" id="IPR001841">
    <property type="entry name" value="Znf_RING"/>
</dbReference>
<evidence type="ECO:0000256" key="8">
    <source>
        <dbReference type="ARBA" id="ARBA00022833"/>
    </source>
</evidence>